<keyword evidence="13" id="KW-1185">Reference proteome</keyword>
<evidence type="ECO:0000256" key="1">
    <source>
        <dbReference type="ARBA" id="ARBA00004530"/>
    </source>
</evidence>
<comment type="caution">
    <text evidence="8">Lacks conserved residue(s) required for the propagation of feature annotation.</text>
</comment>
<feature type="domain" description="Lysosome-associated membrane glycoprotein 2-like luminal" evidence="11">
    <location>
        <begin position="50"/>
        <end position="193"/>
    </location>
</feature>
<keyword evidence="3 10" id="KW-0732">Signal</keyword>
<feature type="transmembrane region" description="Helical" evidence="9">
    <location>
        <begin position="212"/>
        <end position="235"/>
    </location>
</feature>
<keyword evidence="7" id="KW-0325">Glycoprotein</keyword>
<comment type="subcellular location">
    <subcellularLocation>
        <location evidence="1">Endosome membrane</location>
        <topology evidence="1">Single-pass type I membrane protein</topology>
    </subcellularLocation>
    <subcellularLocation>
        <location evidence="8">Lysosome membrane</location>
        <topology evidence="8">Single-pass type I membrane protein</topology>
    </subcellularLocation>
</comment>
<dbReference type="GO" id="GO:0005886">
    <property type="term" value="C:plasma membrane"/>
    <property type="evidence" value="ECO:0007669"/>
    <property type="project" value="TreeGrafter"/>
</dbReference>
<name>A0A8C6T3U8_9GOBI</name>
<evidence type="ECO:0000256" key="4">
    <source>
        <dbReference type="ARBA" id="ARBA00022753"/>
    </source>
</evidence>
<evidence type="ECO:0000256" key="8">
    <source>
        <dbReference type="PROSITE-ProRule" id="PRU00740"/>
    </source>
</evidence>
<dbReference type="Pfam" id="PF01299">
    <property type="entry name" value="Lamp2-like_luminal"/>
    <property type="match status" value="1"/>
</dbReference>
<dbReference type="Gene3D" id="2.40.160.110">
    <property type="match status" value="1"/>
</dbReference>
<evidence type="ECO:0000256" key="5">
    <source>
        <dbReference type="ARBA" id="ARBA00022989"/>
    </source>
</evidence>
<evidence type="ECO:0000256" key="6">
    <source>
        <dbReference type="ARBA" id="ARBA00023136"/>
    </source>
</evidence>
<dbReference type="PROSITE" id="PS51407">
    <property type="entry name" value="LAMP_3"/>
    <property type="match status" value="1"/>
</dbReference>
<dbReference type="AlphaFoldDB" id="A0A8C6T3U8"/>
<comment type="similarity">
    <text evidence="8">Belongs to the LAMP family.</text>
</comment>
<reference evidence="12" key="1">
    <citation type="submission" date="2025-08" db="UniProtKB">
        <authorList>
            <consortium name="Ensembl"/>
        </authorList>
    </citation>
    <scope>IDENTIFICATION</scope>
</reference>
<evidence type="ECO:0000256" key="10">
    <source>
        <dbReference type="SAM" id="SignalP"/>
    </source>
</evidence>
<feature type="chain" id="PRO_5034429158" description="Lysosome-associated membrane glycoprotein 2-like luminal domain-containing protein" evidence="10">
    <location>
        <begin position="23"/>
        <end position="246"/>
    </location>
</feature>
<keyword evidence="4" id="KW-0967">Endosome</keyword>
<evidence type="ECO:0000256" key="2">
    <source>
        <dbReference type="ARBA" id="ARBA00022692"/>
    </source>
</evidence>
<sequence length="246" mass="27409">MTERAPAPGPCLLLLLATLVSGVHLQANNSSERALVYRPVLQPSESVPPTATYTLRTPGGTACIRATLGAEFMVLDQKTWYFNLDQSRVRLSGYCGKSAALLSLTLPDNAASLLFYFTKEKKVFYVTKITAHLSPLPICKNCTKRTYTGLVDHEKLFVTKGVHSFRCNSESLLHLSSELRLKLVPLKMQAFTLVKGQYGKEVECWADYNKRVIPIIIGAAVVGLLLIALITYLVIRDRRRTEYESL</sequence>
<dbReference type="InterPro" id="IPR002000">
    <property type="entry name" value="Lysosome-assoc_membr_glycop"/>
</dbReference>
<dbReference type="InterPro" id="IPR048528">
    <property type="entry name" value="Lamp2-like_luminal"/>
</dbReference>
<evidence type="ECO:0000313" key="12">
    <source>
        <dbReference type="Ensembl" id="ENSNMLP00000014086.1"/>
    </source>
</evidence>
<proteinExistence type="inferred from homology"/>
<dbReference type="Proteomes" id="UP000694523">
    <property type="component" value="Unplaced"/>
</dbReference>
<evidence type="ECO:0000256" key="9">
    <source>
        <dbReference type="SAM" id="Phobius"/>
    </source>
</evidence>
<feature type="disulfide bond" evidence="8">
    <location>
        <begin position="167"/>
        <end position="204"/>
    </location>
</feature>
<accession>A0A8C6T3U8</accession>
<organism evidence="12 13">
    <name type="scientific">Neogobius melanostomus</name>
    <name type="common">round goby</name>
    <dbReference type="NCBI Taxonomy" id="47308"/>
    <lineage>
        <taxon>Eukaryota</taxon>
        <taxon>Metazoa</taxon>
        <taxon>Chordata</taxon>
        <taxon>Craniata</taxon>
        <taxon>Vertebrata</taxon>
        <taxon>Euteleostomi</taxon>
        <taxon>Actinopterygii</taxon>
        <taxon>Neopterygii</taxon>
        <taxon>Teleostei</taxon>
        <taxon>Neoteleostei</taxon>
        <taxon>Acanthomorphata</taxon>
        <taxon>Gobiaria</taxon>
        <taxon>Gobiiformes</taxon>
        <taxon>Gobioidei</taxon>
        <taxon>Gobiidae</taxon>
        <taxon>Benthophilinae</taxon>
        <taxon>Neogobiini</taxon>
        <taxon>Neogobius</taxon>
    </lineage>
</organism>
<dbReference type="PRINTS" id="PR00336">
    <property type="entry name" value="LYSASSOCTDMP"/>
</dbReference>
<keyword evidence="5 9" id="KW-1133">Transmembrane helix</keyword>
<keyword evidence="8" id="KW-0458">Lysosome</keyword>
<dbReference type="Ensembl" id="ENSNMLT00000015856.1">
    <property type="protein sequence ID" value="ENSNMLP00000014086.1"/>
    <property type="gene ID" value="ENSNMLG00000009432.1"/>
</dbReference>
<keyword evidence="2 8" id="KW-0812">Transmembrane</keyword>
<evidence type="ECO:0000313" key="13">
    <source>
        <dbReference type="Proteomes" id="UP000694523"/>
    </source>
</evidence>
<dbReference type="GO" id="GO:0072594">
    <property type="term" value="P:establishment of protein localization to organelle"/>
    <property type="evidence" value="ECO:0007669"/>
    <property type="project" value="TreeGrafter"/>
</dbReference>
<keyword evidence="8" id="KW-1015">Disulfide bond</keyword>
<evidence type="ECO:0000259" key="11">
    <source>
        <dbReference type="Pfam" id="PF01299"/>
    </source>
</evidence>
<evidence type="ECO:0000256" key="3">
    <source>
        <dbReference type="ARBA" id="ARBA00022729"/>
    </source>
</evidence>
<dbReference type="PANTHER" id="PTHR11506:SF30">
    <property type="entry name" value="LYSOSOME-ASSOCIATED MEMBRANE GLYCOPROTEIN 3"/>
    <property type="match status" value="1"/>
</dbReference>
<evidence type="ECO:0000256" key="7">
    <source>
        <dbReference type="ARBA" id="ARBA00023180"/>
    </source>
</evidence>
<dbReference type="GO" id="GO:0031902">
    <property type="term" value="C:late endosome membrane"/>
    <property type="evidence" value="ECO:0007669"/>
    <property type="project" value="TreeGrafter"/>
</dbReference>
<dbReference type="GO" id="GO:0005765">
    <property type="term" value="C:lysosomal membrane"/>
    <property type="evidence" value="ECO:0007669"/>
    <property type="project" value="UniProtKB-SubCell"/>
</dbReference>
<feature type="signal peptide" evidence="10">
    <location>
        <begin position="1"/>
        <end position="22"/>
    </location>
</feature>
<keyword evidence="6 8" id="KW-0472">Membrane</keyword>
<reference evidence="12" key="2">
    <citation type="submission" date="2025-09" db="UniProtKB">
        <authorList>
            <consortium name="Ensembl"/>
        </authorList>
    </citation>
    <scope>IDENTIFICATION</scope>
</reference>
<protein>
    <recommendedName>
        <fullName evidence="11">Lysosome-associated membrane glycoprotein 2-like luminal domain-containing protein</fullName>
    </recommendedName>
</protein>
<dbReference type="PANTHER" id="PTHR11506">
    <property type="entry name" value="LYSOSOME-ASSOCIATED MEMBRANE GLYCOPROTEIN"/>
    <property type="match status" value="1"/>
</dbReference>